<dbReference type="SUPFAM" id="SSF63737">
    <property type="entry name" value="Leukotriene A4 hydrolase N-terminal domain"/>
    <property type="match status" value="1"/>
</dbReference>
<evidence type="ECO:0000256" key="10">
    <source>
        <dbReference type="ARBA" id="ARBA00022833"/>
    </source>
</evidence>
<evidence type="ECO:0000313" key="16">
    <source>
        <dbReference type="Proteomes" id="UP001597013"/>
    </source>
</evidence>
<reference evidence="16" key="1">
    <citation type="journal article" date="2019" name="Int. J. Syst. Evol. Microbiol.">
        <title>The Global Catalogue of Microorganisms (GCM) 10K type strain sequencing project: providing services to taxonomists for standard genome sequencing and annotation.</title>
        <authorList>
            <consortium name="The Broad Institute Genomics Platform"/>
            <consortium name="The Broad Institute Genome Sequencing Center for Infectious Disease"/>
            <person name="Wu L."/>
            <person name="Ma J."/>
        </authorList>
    </citation>
    <scope>NUCLEOTIDE SEQUENCE [LARGE SCALE GENOMIC DNA]</scope>
    <source>
        <strain evidence="16">CCUG 62215</strain>
    </source>
</reference>
<keyword evidence="12" id="KW-0732">Signal</keyword>
<dbReference type="Gene3D" id="2.60.40.1730">
    <property type="entry name" value="tricorn interacting facor f3 domain"/>
    <property type="match status" value="1"/>
</dbReference>
<keyword evidence="10" id="KW-0862">Zinc</keyword>
<sequence>MKKIFIVFTLLFSVVLTAQQTEYVDFERVDVQLGVKPDSSKVFGIAEYYFRILKNTDSIFIDAINMKFDNVSLNDRYIKLFVNDSKKIIIKSNFKKDSLYKVMFNYEAYPKKSLYFTKRNGDWNIWTQGQGKYTSNWLPSFDDVNEKAEFNLQILYDESYDVIANGKFIKKGRIPENRMWFYNMQKPMSSYLVALAIGKYDVKKEFSKSGIPLEYYYYPEDSLKVEPTYRYTKYLFDFLEDEIGFAYPWQNYKQVPVHDFLYSGMENTSLTIFSDAFVVDSTGFNDRNYVNVNAHELAHQWFGDLVTATSGEHHWLQEGFATYYALLAEKEVFGQDYFDFKLYNSAQDLGRQDVAGNGTSLLNSKSSSLTFYQRGAWVLYALRNKVGDDIFKKAVVNYLNKYQFLNVNTSNFISEVEVLYGKSLSEFVSKWIEAEMFPFNDAVTLLKENSVFIQEYIMVDCETATSKCKEYLGGYISDEAKVKIIAQRSDLVTKDTFRESRKVRQAISQYLTKIPANLQTEYESFLDDKSYITIESALYNLWLNFPSARSRYLSKTRNIQGFSDKNVRLLWLVLHLNTPEFQTDKKQEILNELKSYTNPEHNFQLRINAFNYLDLIGACDDDCKNNLEQATTHHNWRLVKFAKDMLKKHNK</sequence>
<evidence type="ECO:0000256" key="3">
    <source>
        <dbReference type="ARBA" id="ARBA00010136"/>
    </source>
</evidence>
<comment type="caution">
    <text evidence="15">The sequence shown here is derived from an EMBL/GenBank/DDBJ whole genome shotgun (WGS) entry which is preliminary data.</text>
</comment>
<name>A0ABW3N2X8_9FLAO</name>
<evidence type="ECO:0000256" key="5">
    <source>
        <dbReference type="ARBA" id="ARBA00015611"/>
    </source>
</evidence>
<feature type="signal peptide" evidence="12">
    <location>
        <begin position="1"/>
        <end position="18"/>
    </location>
</feature>
<feature type="domain" description="Aminopeptidase N-like N-terminal" evidence="14">
    <location>
        <begin position="30"/>
        <end position="192"/>
    </location>
</feature>
<comment type="cofactor">
    <cofactor evidence="2">
        <name>Zn(2+)</name>
        <dbReference type="ChEBI" id="CHEBI:29105"/>
    </cofactor>
</comment>
<feature type="chain" id="PRO_5045103897" description="Aminopeptidase N" evidence="12">
    <location>
        <begin position="19"/>
        <end position="651"/>
    </location>
</feature>
<dbReference type="SUPFAM" id="SSF55486">
    <property type="entry name" value="Metalloproteases ('zincins'), catalytic domain"/>
    <property type="match status" value="1"/>
</dbReference>
<dbReference type="EC" id="3.4.11.2" evidence="4"/>
<dbReference type="InterPro" id="IPR042097">
    <property type="entry name" value="Aminopeptidase_N-like_N_sf"/>
</dbReference>
<keyword evidence="7" id="KW-0645">Protease</keyword>
<evidence type="ECO:0000259" key="14">
    <source>
        <dbReference type="Pfam" id="PF17900"/>
    </source>
</evidence>
<dbReference type="PANTHER" id="PTHR11533">
    <property type="entry name" value="PROTEASE M1 ZINC METALLOPROTEASE"/>
    <property type="match status" value="1"/>
</dbReference>
<dbReference type="Proteomes" id="UP001597013">
    <property type="component" value="Unassembled WGS sequence"/>
</dbReference>
<comment type="similarity">
    <text evidence="3">Belongs to the peptidase M1 family.</text>
</comment>
<dbReference type="Pfam" id="PF01433">
    <property type="entry name" value="Peptidase_M1"/>
    <property type="match status" value="1"/>
</dbReference>
<keyword evidence="8" id="KW-0479">Metal-binding</keyword>
<dbReference type="InterPro" id="IPR027268">
    <property type="entry name" value="Peptidase_M4/M1_CTD_sf"/>
</dbReference>
<comment type="catalytic activity">
    <reaction evidence="1">
        <text>Release of an N-terminal amino acid, Xaa-|-Yaa- from a peptide, amide or arylamide. Xaa is preferably Ala, but may be most amino acids including Pro (slow action). When a terminal hydrophobic residue is followed by a prolyl residue, the two may be released as an intact Xaa-Pro dipeptide.</text>
        <dbReference type="EC" id="3.4.11.2"/>
    </reaction>
</comment>
<dbReference type="CDD" id="cd09603">
    <property type="entry name" value="M1_APN_like"/>
    <property type="match status" value="1"/>
</dbReference>
<evidence type="ECO:0000256" key="6">
    <source>
        <dbReference type="ARBA" id="ARBA00022438"/>
    </source>
</evidence>
<feature type="domain" description="Peptidase M1 membrane alanine aminopeptidase" evidence="13">
    <location>
        <begin position="232"/>
        <end position="431"/>
    </location>
</feature>
<keyword evidence="6 15" id="KW-0031">Aminopeptidase</keyword>
<organism evidence="15 16">
    <name type="scientific">Winogradskyella litorisediminis</name>
    <dbReference type="NCBI Taxonomy" id="1156618"/>
    <lineage>
        <taxon>Bacteria</taxon>
        <taxon>Pseudomonadati</taxon>
        <taxon>Bacteroidota</taxon>
        <taxon>Flavobacteriia</taxon>
        <taxon>Flavobacteriales</taxon>
        <taxon>Flavobacteriaceae</taxon>
        <taxon>Winogradskyella</taxon>
    </lineage>
</organism>
<dbReference type="GO" id="GO:0004177">
    <property type="term" value="F:aminopeptidase activity"/>
    <property type="evidence" value="ECO:0007669"/>
    <property type="project" value="UniProtKB-KW"/>
</dbReference>
<protein>
    <recommendedName>
        <fullName evidence="5">Aminopeptidase N</fullName>
        <ecNumber evidence="4">3.4.11.2</ecNumber>
    </recommendedName>
</protein>
<dbReference type="InterPro" id="IPR045357">
    <property type="entry name" value="Aminopeptidase_N-like_N"/>
</dbReference>
<keyword evidence="9 15" id="KW-0378">Hydrolase</keyword>
<dbReference type="InterPro" id="IPR014782">
    <property type="entry name" value="Peptidase_M1_dom"/>
</dbReference>
<evidence type="ECO:0000256" key="2">
    <source>
        <dbReference type="ARBA" id="ARBA00001947"/>
    </source>
</evidence>
<evidence type="ECO:0000256" key="8">
    <source>
        <dbReference type="ARBA" id="ARBA00022723"/>
    </source>
</evidence>
<evidence type="ECO:0000256" key="1">
    <source>
        <dbReference type="ARBA" id="ARBA00000098"/>
    </source>
</evidence>
<dbReference type="InterPro" id="IPR001930">
    <property type="entry name" value="Peptidase_M1"/>
</dbReference>
<evidence type="ECO:0000256" key="12">
    <source>
        <dbReference type="SAM" id="SignalP"/>
    </source>
</evidence>
<accession>A0ABW3N2X8</accession>
<evidence type="ECO:0000256" key="11">
    <source>
        <dbReference type="ARBA" id="ARBA00023049"/>
    </source>
</evidence>
<dbReference type="PANTHER" id="PTHR11533:SF174">
    <property type="entry name" value="PUROMYCIN-SENSITIVE AMINOPEPTIDASE-RELATED"/>
    <property type="match status" value="1"/>
</dbReference>
<gene>
    <name evidence="15" type="ORF">ACFQ1Q_01915</name>
</gene>
<evidence type="ECO:0000256" key="9">
    <source>
        <dbReference type="ARBA" id="ARBA00022801"/>
    </source>
</evidence>
<dbReference type="InterPro" id="IPR050344">
    <property type="entry name" value="Peptidase_M1_aminopeptidases"/>
</dbReference>
<dbReference type="Gene3D" id="1.10.390.10">
    <property type="entry name" value="Neutral Protease Domain 2"/>
    <property type="match status" value="1"/>
</dbReference>
<evidence type="ECO:0000313" key="15">
    <source>
        <dbReference type="EMBL" id="MFD1061987.1"/>
    </source>
</evidence>
<evidence type="ECO:0000256" key="4">
    <source>
        <dbReference type="ARBA" id="ARBA00012564"/>
    </source>
</evidence>
<proteinExistence type="inferred from homology"/>
<dbReference type="PRINTS" id="PR00756">
    <property type="entry name" value="ALADIPTASE"/>
</dbReference>
<keyword evidence="16" id="KW-1185">Reference proteome</keyword>
<keyword evidence="11" id="KW-0482">Metalloprotease</keyword>
<dbReference type="EMBL" id="JBHTJL010000003">
    <property type="protein sequence ID" value="MFD1061987.1"/>
    <property type="molecule type" value="Genomic_DNA"/>
</dbReference>
<dbReference type="Pfam" id="PF17900">
    <property type="entry name" value="Peptidase_M1_N"/>
    <property type="match status" value="1"/>
</dbReference>
<dbReference type="RefSeq" id="WP_386127412.1">
    <property type="nucleotide sequence ID" value="NZ_JBHTJL010000003.1"/>
</dbReference>
<evidence type="ECO:0000256" key="7">
    <source>
        <dbReference type="ARBA" id="ARBA00022670"/>
    </source>
</evidence>
<evidence type="ECO:0000259" key="13">
    <source>
        <dbReference type="Pfam" id="PF01433"/>
    </source>
</evidence>